<organism evidence="1 2">
    <name type="scientific">Choristoneura fumiferana</name>
    <name type="common">Spruce budworm moth</name>
    <name type="synonym">Archips fumiferana</name>
    <dbReference type="NCBI Taxonomy" id="7141"/>
    <lineage>
        <taxon>Eukaryota</taxon>
        <taxon>Metazoa</taxon>
        <taxon>Ecdysozoa</taxon>
        <taxon>Arthropoda</taxon>
        <taxon>Hexapoda</taxon>
        <taxon>Insecta</taxon>
        <taxon>Pterygota</taxon>
        <taxon>Neoptera</taxon>
        <taxon>Endopterygota</taxon>
        <taxon>Lepidoptera</taxon>
        <taxon>Glossata</taxon>
        <taxon>Ditrysia</taxon>
        <taxon>Tortricoidea</taxon>
        <taxon>Tortricidae</taxon>
        <taxon>Tortricinae</taxon>
        <taxon>Choristoneura</taxon>
    </lineage>
</organism>
<reference evidence="1 2" key="1">
    <citation type="journal article" date="2022" name="Genome Biol. Evol.">
        <title>The Spruce Budworm Genome: Reconstructing the Evolutionary History of Antifreeze Proteins.</title>
        <authorList>
            <person name="Beliveau C."/>
            <person name="Gagne P."/>
            <person name="Picq S."/>
            <person name="Vernygora O."/>
            <person name="Keeling C.I."/>
            <person name="Pinkney K."/>
            <person name="Doucet D."/>
            <person name="Wen F."/>
            <person name="Johnston J.S."/>
            <person name="Maaroufi H."/>
            <person name="Boyle B."/>
            <person name="Laroche J."/>
            <person name="Dewar K."/>
            <person name="Juretic N."/>
            <person name="Blackburn G."/>
            <person name="Nisole A."/>
            <person name="Brunet B."/>
            <person name="Brandao M."/>
            <person name="Lumley L."/>
            <person name="Duan J."/>
            <person name="Quan G."/>
            <person name="Lucarotti C.J."/>
            <person name="Roe A.D."/>
            <person name="Sperling F.A.H."/>
            <person name="Levesque R.C."/>
            <person name="Cusson M."/>
        </authorList>
    </citation>
    <scope>NUCLEOTIDE SEQUENCE [LARGE SCALE GENOMIC DNA]</scope>
    <source>
        <strain evidence="1">Glfc:IPQL:Cfum</strain>
    </source>
</reference>
<proteinExistence type="predicted"/>
<keyword evidence="2" id="KW-1185">Reference proteome</keyword>
<dbReference type="EMBL" id="CM046127">
    <property type="protein sequence ID" value="KAI8441535.1"/>
    <property type="molecule type" value="Genomic_DNA"/>
</dbReference>
<name>A0ACC0KYY0_CHOFU</name>
<gene>
    <name evidence="1" type="ORF">MSG28_015123</name>
</gene>
<comment type="caution">
    <text evidence="1">The sequence shown here is derived from an EMBL/GenBank/DDBJ whole genome shotgun (WGS) entry which is preliminary data.</text>
</comment>
<evidence type="ECO:0000313" key="1">
    <source>
        <dbReference type="EMBL" id="KAI8441535.1"/>
    </source>
</evidence>
<sequence length="88" mass="9977">MAMDNENLEDLEKMNLDELLKSGNPQEIRKNLMEMLDSADLTDEMKENLRNMLTGNTPQVLGGSGPWLAIVFVLLIFSVIRVDLITLR</sequence>
<evidence type="ECO:0000313" key="2">
    <source>
        <dbReference type="Proteomes" id="UP001064048"/>
    </source>
</evidence>
<accession>A0ACC0KYY0</accession>
<dbReference type="Proteomes" id="UP001064048">
    <property type="component" value="Chromosome 27"/>
</dbReference>
<protein>
    <submittedName>
        <fullName evidence="1">Uncharacterized protein</fullName>
    </submittedName>
</protein>